<keyword evidence="4" id="KW-1185">Reference proteome</keyword>
<evidence type="ECO:0000313" key="4">
    <source>
        <dbReference type="Proteomes" id="UP000598054"/>
    </source>
</evidence>
<dbReference type="EMBL" id="CP070245">
    <property type="protein sequence ID" value="QRV34664.1"/>
    <property type="molecule type" value="Genomic_DNA"/>
</dbReference>
<gene>
    <name evidence="3" type="ORF">I6J41_22260</name>
    <name evidence="2" type="ORF">I6J42_11750</name>
</gene>
<feature type="compositionally biased region" description="Acidic residues" evidence="1">
    <location>
        <begin position="151"/>
        <end position="163"/>
    </location>
</feature>
<evidence type="ECO:0000256" key="1">
    <source>
        <dbReference type="SAM" id="MobiDB-lite"/>
    </source>
</evidence>
<dbReference type="AlphaFoldDB" id="A0ABD7CVW0"/>
<evidence type="ECO:0000313" key="3">
    <source>
        <dbReference type="EMBL" id="QRV43143.1"/>
    </source>
</evidence>
<protein>
    <submittedName>
        <fullName evidence="2">Uncharacterized protein</fullName>
    </submittedName>
</protein>
<accession>A0ABD7CVW0</accession>
<reference evidence="4 5" key="1">
    <citation type="submission" date="2021-02" db="EMBL/GenBank/DDBJ databases">
        <title>FDA dAtabase for Regulatory Grade micrObial Sequences (FDA-ARGOS): Supporting development and validation of Infectious Disease Dx tests.</title>
        <authorList>
            <person name="Sproer C."/>
            <person name="Gronow S."/>
            <person name="Severitt S."/>
            <person name="Schroder I."/>
            <person name="Tallon L."/>
            <person name="Sadzewicz L."/>
            <person name="Zhao X."/>
            <person name="Boylan J."/>
            <person name="Ott S."/>
            <person name="Bowen H."/>
            <person name="Vavikolanu K."/>
            <person name="Mehta A."/>
            <person name="Aluvathingal J."/>
            <person name="Nadendla S."/>
            <person name="Lowell S."/>
            <person name="Myers T."/>
            <person name="Yan Y."/>
            <person name="Sichtig H."/>
        </authorList>
    </citation>
    <scope>NUCLEOTIDE SEQUENCE [LARGE SCALE GENOMIC DNA]</scope>
    <source>
        <strain evidence="3 4">FDAARGOS_1211</strain>
        <strain evidence="2 5">FDAARGOS_1212</strain>
    </source>
</reference>
<dbReference type="Proteomes" id="UP000623926">
    <property type="component" value="Chromosome"/>
</dbReference>
<name>A0ABD7CVW0_9ACTN</name>
<organism evidence="2 5">
    <name type="scientific">Streptomyces californicus</name>
    <dbReference type="NCBI Taxonomy" id="67351"/>
    <lineage>
        <taxon>Bacteria</taxon>
        <taxon>Bacillati</taxon>
        <taxon>Actinomycetota</taxon>
        <taxon>Actinomycetes</taxon>
        <taxon>Kitasatosporales</taxon>
        <taxon>Streptomycetaceae</taxon>
        <taxon>Streptomyces</taxon>
    </lineage>
</organism>
<evidence type="ECO:0000313" key="5">
    <source>
        <dbReference type="Proteomes" id="UP000623926"/>
    </source>
</evidence>
<sequence length="163" mass="18343">MTARRNRSPVLQCTTVTPLPTGEALAALLAMQGGPDDAADHLADMAFVLCELGEHTDETEHAAHLWTAEAQPPPGLWFLWTGNNGGLRVHHRFATLTMCPARLHDLREDSRRWCGLFEDHPGRHSFDVSDPLRELLHERIRREARRRAVAEDSDPDDEGRETP</sequence>
<proteinExistence type="predicted"/>
<dbReference type="EMBL" id="CP070249">
    <property type="protein sequence ID" value="QRV43143.1"/>
    <property type="molecule type" value="Genomic_DNA"/>
</dbReference>
<evidence type="ECO:0000313" key="2">
    <source>
        <dbReference type="EMBL" id="QRV34664.1"/>
    </source>
</evidence>
<feature type="region of interest" description="Disordered" evidence="1">
    <location>
        <begin position="144"/>
        <end position="163"/>
    </location>
</feature>
<dbReference type="Proteomes" id="UP000598054">
    <property type="component" value="Chromosome"/>
</dbReference>